<dbReference type="InterPro" id="IPR024698">
    <property type="entry name" value="Caps_psacc_synth_Cps23fI-typ"/>
</dbReference>
<gene>
    <name evidence="2" type="primary">cps23FV</name>
</gene>
<dbReference type="GO" id="GO:0016757">
    <property type="term" value="F:glycosyltransferase activity"/>
    <property type="evidence" value="ECO:0007669"/>
    <property type="project" value="InterPro"/>
</dbReference>
<protein>
    <submittedName>
        <fullName evidence="2">Putative rhamnoysl transferase</fullName>
    </submittedName>
</protein>
<keyword evidence="2" id="KW-0808">Transferase</keyword>
<dbReference type="PIRSF" id="PIRSF030158">
    <property type="entry name" value="UCP030158"/>
    <property type="match status" value="1"/>
</dbReference>
<proteinExistence type="predicted"/>
<sequence length="410" mass="47659">MNKYEERYQENLSKNDFYKLINKSYLSDKELQVQQVKAGIVLPPKAFETKLSNKLGLQKSLHGKGGVVDSNGNYIELSAQKAVGMRNRVYGPYKINYDNLPIRNEKVIYLNYFIKQWGHFLLDVVGRLWYPLLQDSDTKLVYTCYAGTETKIEGNYLEFLKLLGIDQSRLIMINCPTQFSEVIIPESSILPGGYYTKEYKQLFSSVVENIKLDKYDVNAKMIYCSRSKLGIAKSKEFGEDGIEGIFKQNGYTSVYMETMSLEEQIKTLLSAKTIVLTSGSLAHNLLFVNKDIDVFILNKTYRVNLHQFLINEISDATVRFVDIYRSPLPILYGYGPCLMDVTKPLANLLDDNEFVYEKGTVLSKKDYFKYYLKWLWSYRFFLFRLNGIKEGNSEFEKSFKIIRRYYKTGR</sequence>
<evidence type="ECO:0000259" key="1">
    <source>
        <dbReference type="Pfam" id="PF04577"/>
    </source>
</evidence>
<feature type="domain" description="Glycosyltransferase 61 catalytic" evidence="1">
    <location>
        <begin position="117"/>
        <end position="291"/>
    </location>
</feature>
<organism evidence="2">
    <name type="scientific">Streptococcus pneumoniae</name>
    <dbReference type="NCBI Taxonomy" id="1313"/>
    <lineage>
        <taxon>Bacteria</taxon>
        <taxon>Bacillati</taxon>
        <taxon>Bacillota</taxon>
        <taxon>Bacilli</taxon>
        <taxon>Lactobacillales</taxon>
        <taxon>Streptococcaceae</taxon>
        <taxon>Streptococcus</taxon>
    </lineage>
</organism>
<reference evidence="2" key="1">
    <citation type="journal article" date="1998" name="Mol. Microbiol.">
        <title>Recombinational exchanges at the capsular polysaccharide biosynthetic locus lead to frequent serotype changes among natural isolates of Streptococcus pneumoniae.</title>
        <authorList>
            <person name="Coffey T.J."/>
            <person name="Enright M.C."/>
            <person name="Daniels M."/>
            <person name="Morona J.K."/>
            <person name="Morona R."/>
            <person name="Hryniewicz W."/>
            <person name="Paton J.C."/>
            <person name="Spratt B.G."/>
        </authorList>
    </citation>
    <scope>NUCLEOTIDE SEQUENCE</scope>
    <source>
        <strain evidence="2">SP-264</strain>
    </source>
</reference>
<dbReference type="EMBL" id="AF030373">
    <property type="protein sequence ID" value="AAC38761.1"/>
    <property type="molecule type" value="Genomic_DNA"/>
</dbReference>
<evidence type="ECO:0000313" key="2">
    <source>
        <dbReference type="EMBL" id="AAC38761.1"/>
    </source>
</evidence>
<dbReference type="InterPro" id="IPR049625">
    <property type="entry name" value="Glyco_transf_61_cat"/>
</dbReference>
<name>O85001_STREE</name>
<dbReference type="Pfam" id="PF04577">
    <property type="entry name" value="Glyco_transf_61"/>
    <property type="match status" value="1"/>
</dbReference>
<accession>O85001</accession>
<dbReference type="AlphaFoldDB" id="O85001"/>